<name>A0A6B9XTK1_PICSI</name>
<accession>A0A6B9XTK1</accession>
<evidence type="ECO:0000256" key="1">
    <source>
        <dbReference type="SAM" id="MobiDB-lite"/>
    </source>
</evidence>
<geneLocation type="mitochondrion" evidence="2"/>
<sequence>MHQVQEPIRYSMPSPPLENKVKQRKRPKEQRGPLQIRTMRWVHLLTPSLAGI</sequence>
<evidence type="ECO:0000313" key="2">
    <source>
        <dbReference type="EMBL" id="QHR92807.1"/>
    </source>
</evidence>
<gene>
    <name evidence="2" type="primary">orf06909</name>
    <name evidence="2" type="ORF">Q903MT_gene6855</name>
</gene>
<organism evidence="2">
    <name type="scientific">Picea sitchensis</name>
    <name type="common">Sitka spruce</name>
    <name type="synonym">Pinus sitchensis</name>
    <dbReference type="NCBI Taxonomy" id="3332"/>
    <lineage>
        <taxon>Eukaryota</taxon>
        <taxon>Viridiplantae</taxon>
        <taxon>Streptophyta</taxon>
        <taxon>Embryophyta</taxon>
        <taxon>Tracheophyta</taxon>
        <taxon>Spermatophyta</taxon>
        <taxon>Pinopsida</taxon>
        <taxon>Pinidae</taxon>
        <taxon>Conifers I</taxon>
        <taxon>Pinales</taxon>
        <taxon>Pinaceae</taxon>
        <taxon>Picea</taxon>
    </lineage>
</organism>
<dbReference type="EMBL" id="MK697706">
    <property type="protein sequence ID" value="QHR92807.1"/>
    <property type="molecule type" value="Genomic_DNA"/>
</dbReference>
<protein>
    <submittedName>
        <fullName evidence="2">Uncharacterized protein</fullName>
    </submittedName>
</protein>
<reference evidence="2" key="1">
    <citation type="submission" date="2019-03" db="EMBL/GenBank/DDBJ databases">
        <title>Largest Complete Mitochondrial Genome of a Gymnosperm, Sitka Spruce (Picea sitchensis), Indicates Complex Physical Structure.</title>
        <authorList>
            <person name="Jackman S.D."/>
            <person name="Coombe L."/>
            <person name="Warren R."/>
            <person name="Kirk H."/>
            <person name="Trinh E."/>
            <person name="McLeod T."/>
            <person name="Pleasance S."/>
            <person name="Pandoh P."/>
            <person name="Zhao Y."/>
            <person name="Coope R."/>
            <person name="Bousquet J."/>
            <person name="Bohlmann J.C."/>
            <person name="Jones S.J.M."/>
            <person name="Birol I."/>
        </authorList>
    </citation>
    <scope>NUCLEOTIDE SEQUENCE</scope>
    <source>
        <strain evidence="2">Q903</strain>
    </source>
</reference>
<proteinExistence type="predicted"/>
<dbReference type="AlphaFoldDB" id="A0A6B9XTK1"/>
<feature type="region of interest" description="Disordered" evidence="1">
    <location>
        <begin position="1"/>
        <end position="35"/>
    </location>
</feature>
<keyword evidence="2" id="KW-0496">Mitochondrion</keyword>